<reference evidence="2" key="1">
    <citation type="submission" date="2021-04" db="EMBL/GenBank/DDBJ databases">
        <authorList>
            <consortium name="Molecular Ecology Group"/>
        </authorList>
    </citation>
    <scope>NUCLEOTIDE SEQUENCE</scope>
</reference>
<name>A0A8S3Z297_9EUPU</name>
<evidence type="ECO:0000313" key="2">
    <source>
        <dbReference type="EMBL" id="CAG5120756.1"/>
    </source>
</evidence>
<accession>A0A8S3Z297</accession>
<dbReference type="AlphaFoldDB" id="A0A8S3Z297"/>
<dbReference type="OrthoDB" id="6045352at2759"/>
<sequence>MIAHRSFGTSLGKRKRSNPTEELQALKRLQEFRYKKTSFVTTSTAKQIEGSGETDLRRRDCTKNPGHRSFVSIPHFDVNHLPPAYHDEDIVECVRALSDLTAQINVLHQNKVTHKMCPRMPATLLTPDAKTVITTVATGLVHKVHKYPNGKMMVDQSCPCKDCKTSPTPQTQFAKIILQTTAHVVPENCDNEEIRSHLFFDKGRSPDDDWGVVTLTNVVSVESSMDNERWEITYVTHDVHLAERLGKTLTEWQNLRGALMTKYLTTQHSKARSLPLSGYIPDNEQPLVIIVSHPHGCSKHVSVGHCVQRDELGNGLTRYSYSAATCPGSSGARVMIVGKAWWWWCSDHIHGGNTDVSWDVSCSAPGCDHLS</sequence>
<dbReference type="Proteomes" id="UP000678393">
    <property type="component" value="Unassembled WGS sequence"/>
</dbReference>
<evidence type="ECO:0000256" key="1">
    <source>
        <dbReference type="SAM" id="MobiDB-lite"/>
    </source>
</evidence>
<proteinExistence type="predicted"/>
<evidence type="ECO:0000313" key="3">
    <source>
        <dbReference type="Proteomes" id="UP000678393"/>
    </source>
</evidence>
<gene>
    <name evidence="2" type="ORF">CUNI_LOCUS6314</name>
</gene>
<comment type="caution">
    <text evidence="2">The sequence shown here is derived from an EMBL/GenBank/DDBJ whole genome shotgun (WGS) entry which is preliminary data.</text>
</comment>
<protein>
    <submittedName>
        <fullName evidence="2">Uncharacterized protein</fullName>
    </submittedName>
</protein>
<feature type="region of interest" description="Disordered" evidence="1">
    <location>
        <begin position="1"/>
        <end position="20"/>
    </location>
</feature>
<organism evidence="2 3">
    <name type="scientific">Candidula unifasciata</name>
    <dbReference type="NCBI Taxonomy" id="100452"/>
    <lineage>
        <taxon>Eukaryota</taxon>
        <taxon>Metazoa</taxon>
        <taxon>Spiralia</taxon>
        <taxon>Lophotrochozoa</taxon>
        <taxon>Mollusca</taxon>
        <taxon>Gastropoda</taxon>
        <taxon>Heterobranchia</taxon>
        <taxon>Euthyneura</taxon>
        <taxon>Panpulmonata</taxon>
        <taxon>Eupulmonata</taxon>
        <taxon>Stylommatophora</taxon>
        <taxon>Helicina</taxon>
        <taxon>Helicoidea</taxon>
        <taxon>Geomitridae</taxon>
        <taxon>Candidula</taxon>
    </lineage>
</organism>
<dbReference type="EMBL" id="CAJHNH020000959">
    <property type="protein sequence ID" value="CAG5120756.1"/>
    <property type="molecule type" value="Genomic_DNA"/>
</dbReference>
<keyword evidence="3" id="KW-1185">Reference proteome</keyword>